<dbReference type="Gene3D" id="2.40.33.10">
    <property type="entry name" value="PK beta-barrel domain-like"/>
    <property type="match status" value="1"/>
</dbReference>
<reference evidence="18" key="1">
    <citation type="submission" date="2020-10" db="EMBL/GenBank/DDBJ databases">
        <authorList>
            <person name="Gilroy R."/>
        </authorList>
    </citation>
    <scope>NUCLEOTIDE SEQUENCE</scope>
    <source>
        <strain evidence="18">21143</strain>
    </source>
</reference>
<sequence>MTSKQTKIVATVSDKRCEIDFVRALYENGMNVVRMNSAHLNAEGFDRIINNVRAVSNTIAILMDTKGPEVRTTFIENDGSITFTAGDIVRMAGNPDAFTTHDAINVSYVDFAKDLSVDSVVLIDDGELEFRVLEKHDDYLLCVAQNAGELGSRKSVNVPGVRINLPALTEKDRRNILYAIDKDIDFIAHSFVRNRQDVLAIQEILDAHNSKIKIIAKIENQEGVDNIDEILEVAYGVMIARGDLGIEVPQEKIPGIQRRLIKKCVQAKKPVIVATQMLHSMIKNPRPTRAEVTDIANAIYYRTDALMLSGETAYGKYPVEAIATMSRIAKEAELTKLSDNDIQVNVEGEVIDTTSFLSKHAVESAKVLGVKAIVTDSFTGRTARNLAAYRGENPILAICYSERTMRQLALSYGVIAFYQHEMSTSREYLFHGLSSLVENGMITNEDLIAYIGGAFGEGSGSSFLEINKAGLVLKGYDRYILPNLEDVH</sequence>
<dbReference type="NCBIfam" id="NF004491">
    <property type="entry name" value="PRK05826.1"/>
    <property type="match status" value="1"/>
</dbReference>
<comment type="caution">
    <text evidence="18">The sequence shown here is derived from an EMBL/GenBank/DDBJ whole genome shotgun (WGS) entry which is preliminary data.</text>
</comment>
<dbReference type="InterPro" id="IPR040442">
    <property type="entry name" value="Pyrv_kinase-like_dom_sf"/>
</dbReference>
<evidence type="ECO:0000256" key="12">
    <source>
        <dbReference type="ARBA" id="ARBA00023152"/>
    </source>
</evidence>
<proteinExistence type="inferred from homology"/>
<dbReference type="FunFam" id="2.40.33.10:FF:000001">
    <property type="entry name" value="Pyruvate kinase"/>
    <property type="match status" value="1"/>
</dbReference>
<dbReference type="AlphaFoldDB" id="A0A9D1KC71"/>
<evidence type="ECO:0000313" key="19">
    <source>
        <dbReference type="Proteomes" id="UP000886722"/>
    </source>
</evidence>
<dbReference type="Gene3D" id="3.40.1380.20">
    <property type="entry name" value="Pyruvate kinase, C-terminal domain"/>
    <property type="match status" value="1"/>
</dbReference>
<dbReference type="InterPro" id="IPR036918">
    <property type="entry name" value="Pyrv_Knase_C_sf"/>
</dbReference>
<comment type="cofactor">
    <cofactor evidence="2">
        <name>K(+)</name>
        <dbReference type="ChEBI" id="CHEBI:29103"/>
    </cofactor>
</comment>
<dbReference type="NCBIfam" id="NF004978">
    <property type="entry name" value="PRK06354.1"/>
    <property type="match status" value="1"/>
</dbReference>
<dbReference type="InterPro" id="IPR015813">
    <property type="entry name" value="Pyrv/PenolPyrv_kinase-like_dom"/>
</dbReference>
<dbReference type="EC" id="2.7.1.40" evidence="5 14"/>
<dbReference type="Pfam" id="PF00224">
    <property type="entry name" value="PK"/>
    <property type="match status" value="1"/>
</dbReference>
<name>A0A9D1KC71_9BACT</name>
<dbReference type="Pfam" id="PF02887">
    <property type="entry name" value="PK_C"/>
    <property type="match status" value="1"/>
</dbReference>
<evidence type="ECO:0000256" key="14">
    <source>
        <dbReference type="NCBIfam" id="TIGR01064"/>
    </source>
</evidence>
<dbReference type="FunFam" id="3.20.20.60:FF:000001">
    <property type="entry name" value="Pyruvate kinase"/>
    <property type="match status" value="1"/>
</dbReference>
<dbReference type="InterPro" id="IPR015793">
    <property type="entry name" value="Pyrv_Knase_brl"/>
</dbReference>
<dbReference type="SUPFAM" id="SSF50800">
    <property type="entry name" value="PK beta-barrel domain-like"/>
    <property type="match status" value="1"/>
</dbReference>
<evidence type="ECO:0000259" key="16">
    <source>
        <dbReference type="Pfam" id="PF00224"/>
    </source>
</evidence>
<evidence type="ECO:0000256" key="8">
    <source>
        <dbReference type="ARBA" id="ARBA00022741"/>
    </source>
</evidence>
<evidence type="ECO:0000256" key="4">
    <source>
        <dbReference type="ARBA" id="ARBA00008663"/>
    </source>
</evidence>
<dbReference type="InterPro" id="IPR011037">
    <property type="entry name" value="Pyrv_Knase-like_insert_dom_sf"/>
</dbReference>
<evidence type="ECO:0000256" key="7">
    <source>
        <dbReference type="ARBA" id="ARBA00022723"/>
    </source>
</evidence>
<dbReference type="NCBIfam" id="TIGR01064">
    <property type="entry name" value="pyruv_kin"/>
    <property type="match status" value="1"/>
</dbReference>
<comment type="similarity">
    <text evidence="4 15">Belongs to the pyruvate kinase family.</text>
</comment>
<keyword evidence="11 15" id="KW-0460">Magnesium</keyword>
<dbReference type="GO" id="GO:0030955">
    <property type="term" value="F:potassium ion binding"/>
    <property type="evidence" value="ECO:0007669"/>
    <property type="project" value="UniProtKB-UniRule"/>
</dbReference>
<organism evidence="18 19">
    <name type="scientific">Candidatus Caccoplasma intestinavium</name>
    <dbReference type="NCBI Taxonomy" id="2840716"/>
    <lineage>
        <taxon>Bacteria</taxon>
        <taxon>Pseudomonadati</taxon>
        <taxon>Bacteroidota</taxon>
        <taxon>Bacteroidia</taxon>
        <taxon>Bacteroidales</taxon>
        <taxon>Bacteroidaceae</taxon>
        <taxon>Bacteroidaceae incertae sedis</taxon>
        <taxon>Candidatus Caccoplasma</taxon>
    </lineage>
</organism>
<evidence type="ECO:0000256" key="10">
    <source>
        <dbReference type="ARBA" id="ARBA00022840"/>
    </source>
</evidence>
<dbReference type="Proteomes" id="UP000886722">
    <property type="component" value="Unassembled WGS sequence"/>
</dbReference>
<keyword evidence="7" id="KW-0479">Metal-binding</keyword>
<dbReference type="GO" id="GO:0004743">
    <property type="term" value="F:pyruvate kinase activity"/>
    <property type="evidence" value="ECO:0007669"/>
    <property type="project" value="UniProtKB-UniRule"/>
</dbReference>
<dbReference type="GO" id="GO:0000287">
    <property type="term" value="F:magnesium ion binding"/>
    <property type="evidence" value="ECO:0007669"/>
    <property type="project" value="UniProtKB-UniRule"/>
</dbReference>
<dbReference type="EMBL" id="DVKT01000001">
    <property type="protein sequence ID" value="HIT38440.1"/>
    <property type="molecule type" value="Genomic_DNA"/>
</dbReference>
<gene>
    <name evidence="18" type="primary">pyk</name>
    <name evidence="18" type="ORF">IAD06_00145</name>
</gene>
<dbReference type="InterPro" id="IPR001697">
    <property type="entry name" value="Pyr_Knase"/>
</dbReference>
<dbReference type="SUPFAM" id="SSF51621">
    <property type="entry name" value="Phosphoenolpyruvate/pyruvate domain"/>
    <property type="match status" value="1"/>
</dbReference>
<dbReference type="PRINTS" id="PR01050">
    <property type="entry name" value="PYRUVTKNASE"/>
</dbReference>
<protein>
    <recommendedName>
        <fullName evidence="5 14">Pyruvate kinase</fullName>
        <ecNumber evidence="5 14">2.7.1.40</ecNumber>
    </recommendedName>
</protein>
<evidence type="ECO:0000256" key="3">
    <source>
        <dbReference type="ARBA" id="ARBA00004997"/>
    </source>
</evidence>
<comment type="cofactor">
    <cofactor evidence="1">
        <name>Mg(2+)</name>
        <dbReference type="ChEBI" id="CHEBI:18420"/>
    </cofactor>
</comment>
<keyword evidence="8" id="KW-0547">Nucleotide-binding</keyword>
<dbReference type="GO" id="GO:0005524">
    <property type="term" value="F:ATP binding"/>
    <property type="evidence" value="ECO:0007669"/>
    <property type="project" value="UniProtKB-KW"/>
</dbReference>
<dbReference type="InterPro" id="IPR015806">
    <property type="entry name" value="Pyrv_Knase_insert_dom_sf"/>
</dbReference>
<comment type="pathway">
    <text evidence="3 15">Carbohydrate degradation; glycolysis; pyruvate from D-glyceraldehyde 3-phosphate: step 5/5.</text>
</comment>
<accession>A0A9D1KC71</accession>
<dbReference type="InterPro" id="IPR015795">
    <property type="entry name" value="Pyrv_Knase_C"/>
</dbReference>
<dbReference type="PANTHER" id="PTHR11817">
    <property type="entry name" value="PYRUVATE KINASE"/>
    <property type="match status" value="1"/>
</dbReference>
<evidence type="ECO:0000256" key="9">
    <source>
        <dbReference type="ARBA" id="ARBA00022777"/>
    </source>
</evidence>
<evidence type="ECO:0000256" key="1">
    <source>
        <dbReference type="ARBA" id="ARBA00001946"/>
    </source>
</evidence>
<feature type="domain" description="Pyruvate kinase C-terminal" evidence="17">
    <location>
        <begin position="358"/>
        <end position="459"/>
    </location>
</feature>
<evidence type="ECO:0000256" key="13">
    <source>
        <dbReference type="ARBA" id="ARBA00023317"/>
    </source>
</evidence>
<comment type="catalytic activity">
    <reaction evidence="15">
        <text>pyruvate + ATP = phosphoenolpyruvate + ADP + H(+)</text>
        <dbReference type="Rhea" id="RHEA:18157"/>
        <dbReference type="ChEBI" id="CHEBI:15361"/>
        <dbReference type="ChEBI" id="CHEBI:15378"/>
        <dbReference type="ChEBI" id="CHEBI:30616"/>
        <dbReference type="ChEBI" id="CHEBI:58702"/>
        <dbReference type="ChEBI" id="CHEBI:456216"/>
        <dbReference type="EC" id="2.7.1.40"/>
    </reaction>
</comment>
<keyword evidence="13 18" id="KW-0670">Pyruvate</keyword>
<keyword evidence="12 15" id="KW-0324">Glycolysis</keyword>
<keyword evidence="6 15" id="KW-0808">Transferase</keyword>
<evidence type="ECO:0000256" key="6">
    <source>
        <dbReference type="ARBA" id="ARBA00022679"/>
    </source>
</evidence>
<feature type="domain" description="Pyruvate kinase barrel" evidence="16">
    <location>
        <begin position="4"/>
        <end position="322"/>
    </location>
</feature>
<dbReference type="GO" id="GO:0016301">
    <property type="term" value="F:kinase activity"/>
    <property type="evidence" value="ECO:0007669"/>
    <property type="project" value="UniProtKB-KW"/>
</dbReference>
<keyword evidence="10" id="KW-0067">ATP-binding</keyword>
<dbReference type="PROSITE" id="PS00110">
    <property type="entry name" value="PYRUVATE_KINASE"/>
    <property type="match status" value="1"/>
</dbReference>
<dbReference type="Gene3D" id="3.20.20.60">
    <property type="entry name" value="Phosphoenolpyruvate-binding domains"/>
    <property type="match status" value="1"/>
</dbReference>
<evidence type="ECO:0000256" key="2">
    <source>
        <dbReference type="ARBA" id="ARBA00001958"/>
    </source>
</evidence>
<evidence type="ECO:0000313" key="18">
    <source>
        <dbReference type="EMBL" id="HIT38440.1"/>
    </source>
</evidence>
<keyword evidence="9 15" id="KW-0418">Kinase</keyword>
<evidence type="ECO:0000256" key="11">
    <source>
        <dbReference type="ARBA" id="ARBA00022842"/>
    </source>
</evidence>
<dbReference type="GO" id="GO:0006950">
    <property type="term" value="P:response to stress"/>
    <property type="evidence" value="ECO:0007669"/>
    <property type="project" value="UniProtKB-ARBA"/>
</dbReference>
<dbReference type="SUPFAM" id="SSF52935">
    <property type="entry name" value="PK C-terminal domain-like"/>
    <property type="match status" value="1"/>
</dbReference>
<evidence type="ECO:0000259" key="17">
    <source>
        <dbReference type="Pfam" id="PF02887"/>
    </source>
</evidence>
<evidence type="ECO:0000256" key="15">
    <source>
        <dbReference type="RuleBase" id="RU000504"/>
    </source>
</evidence>
<evidence type="ECO:0000256" key="5">
    <source>
        <dbReference type="ARBA" id="ARBA00012142"/>
    </source>
</evidence>
<reference evidence="18" key="2">
    <citation type="journal article" date="2021" name="PeerJ">
        <title>Extensive microbial diversity within the chicken gut microbiome revealed by metagenomics and culture.</title>
        <authorList>
            <person name="Gilroy R."/>
            <person name="Ravi A."/>
            <person name="Getino M."/>
            <person name="Pursley I."/>
            <person name="Horton D.L."/>
            <person name="Alikhan N.F."/>
            <person name="Baker D."/>
            <person name="Gharbi K."/>
            <person name="Hall N."/>
            <person name="Watson M."/>
            <person name="Adriaenssens E.M."/>
            <person name="Foster-Nyarko E."/>
            <person name="Jarju S."/>
            <person name="Secka A."/>
            <person name="Antonio M."/>
            <person name="Oren A."/>
            <person name="Chaudhuri R.R."/>
            <person name="La Ragione R."/>
            <person name="Hildebrand F."/>
            <person name="Pallen M.J."/>
        </authorList>
    </citation>
    <scope>NUCLEOTIDE SEQUENCE</scope>
    <source>
        <strain evidence="18">21143</strain>
    </source>
</reference>
<dbReference type="InterPro" id="IPR018209">
    <property type="entry name" value="Pyrv_Knase_AS"/>
</dbReference>